<proteinExistence type="predicted"/>
<evidence type="ECO:0000313" key="3">
    <source>
        <dbReference type="Proteomes" id="UP000198506"/>
    </source>
</evidence>
<accession>A0AA94KYW2</accession>
<feature type="compositionally biased region" description="Low complexity" evidence="1">
    <location>
        <begin position="59"/>
        <end position="68"/>
    </location>
</feature>
<dbReference type="EMBL" id="FOZN01000001">
    <property type="protein sequence ID" value="SFS03014.1"/>
    <property type="molecule type" value="Genomic_DNA"/>
</dbReference>
<dbReference type="RefSeq" id="WP_092915864.1">
    <property type="nucleotide sequence ID" value="NZ_FOZN01000001.1"/>
</dbReference>
<feature type="compositionally biased region" description="Polar residues" evidence="1">
    <location>
        <begin position="15"/>
        <end position="26"/>
    </location>
</feature>
<dbReference type="InterPro" id="IPR028037">
    <property type="entry name" value="Antitoxin_Rv0909/MT0933"/>
</dbReference>
<feature type="compositionally biased region" description="Basic and acidic residues" evidence="1">
    <location>
        <begin position="1"/>
        <end position="14"/>
    </location>
</feature>
<keyword evidence="3" id="KW-1185">Reference proteome</keyword>
<organism evidence="2 3">
    <name type="scientific">Agrococcus baldri</name>
    <dbReference type="NCBI Taxonomy" id="153730"/>
    <lineage>
        <taxon>Bacteria</taxon>
        <taxon>Bacillati</taxon>
        <taxon>Actinomycetota</taxon>
        <taxon>Actinomycetes</taxon>
        <taxon>Micrococcales</taxon>
        <taxon>Microbacteriaceae</taxon>
        <taxon>Agrococcus</taxon>
    </lineage>
</organism>
<dbReference type="AlphaFoldDB" id="A0AA94KYW2"/>
<evidence type="ECO:0000256" key="1">
    <source>
        <dbReference type="SAM" id="MobiDB-lite"/>
    </source>
</evidence>
<dbReference type="Pfam" id="PF14013">
    <property type="entry name" value="MT0933_antitox"/>
    <property type="match status" value="1"/>
</dbReference>
<name>A0AA94KYW2_9MICO</name>
<sequence>MGFEDLVNKGKDALNSEQGEQQSDQAIQGAGDGFDKLTGGRFAEHTDGVQQHADGFVGQQDQQDQQQQ</sequence>
<reference evidence="2 3" key="1">
    <citation type="submission" date="2016-10" db="EMBL/GenBank/DDBJ databases">
        <authorList>
            <person name="Varghese N."/>
            <person name="Submissions S."/>
        </authorList>
    </citation>
    <scope>NUCLEOTIDE SEQUENCE [LARGE SCALE GENOMIC DNA]</scope>
    <source>
        <strain evidence="2 3">IAM 15147</strain>
    </source>
</reference>
<dbReference type="Proteomes" id="UP000198506">
    <property type="component" value="Unassembled WGS sequence"/>
</dbReference>
<protein>
    <submittedName>
        <fullName evidence="2">MT0933-like antitoxin protein</fullName>
    </submittedName>
</protein>
<feature type="region of interest" description="Disordered" evidence="1">
    <location>
        <begin position="1"/>
        <end position="68"/>
    </location>
</feature>
<evidence type="ECO:0000313" key="2">
    <source>
        <dbReference type="EMBL" id="SFS03014.1"/>
    </source>
</evidence>
<comment type="caution">
    <text evidence="2">The sequence shown here is derived from an EMBL/GenBank/DDBJ whole genome shotgun (WGS) entry which is preliminary data.</text>
</comment>
<gene>
    <name evidence="2" type="ORF">SAMN04487783_0705</name>
</gene>